<evidence type="ECO:0000256" key="1">
    <source>
        <dbReference type="SAM" id="MobiDB-lite"/>
    </source>
</evidence>
<keyword evidence="4" id="KW-1185">Reference proteome</keyword>
<feature type="region of interest" description="Disordered" evidence="1">
    <location>
        <begin position="1144"/>
        <end position="1164"/>
    </location>
</feature>
<dbReference type="InParanoid" id="A0A218Z9P4"/>
<gene>
    <name evidence="3" type="ORF">B2J93_9378</name>
</gene>
<feature type="compositionally biased region" description="Basic residues" evidence="1">
    <location>
        <begin position="869"/>
        <end position="880"/>
    </location>
</feature>
<feature type="region of interest" description="Disordered" evidence="1">
    <location>
        <begin position="956"/>
        <end position="998"/>
    </location>
</feature>
<feature type="region of interest" description="Disordered" evidence="1">
    <location>
        <begin position="456"/>
        <end position="496"/>
    </location>
</feature>
<feature type="compositionally biased region" description="Basic and acidic residues" evidence="1">
    <location>
        <begin position="807"/>
        <end position="827"/>
    </location>
</feature>
<feature type="compositionally biased region" description="Polar residues" evidence="1">
    <location>
        <begin position="235"/>
        <end position="253"/>
    </location>
</feature>
<evidence type="ECO:0000313" key="3">
    <source>
        <dbReference type="EMBL" id="OWP04310.1"/>
    </source>
</evidence>
<feature type="region of interest" description="Disordered" evidence="1">
    <location>
        <begin position="787"/>
        <end position="839"/>
    </location>
</feature>
<organism evidence="3 4">
    <name type="scientific">Diplocarpon coronariae</name>
    <dbReference type="NCBI Taxonomy" id="2795749"/>
    <lineage>
        <taxon>Eukaryota</taxon>
        <taxon>Fungi</taxon>
        <taxon>Dikarya</taxon>
        <taxon>Ascomycota</taxon>
        <taxon>Pezizomycotina</taxon>
        <taxon>Leotiomycetes</taxon>
        <taxon>Helotiales</taxon>
        <taxon>Drepanopezizaceae</taxon>
        <taxon>Diplocarpon</taxon>
    </lineage>
</organism>
<name>A0A218Z9P4_9HELO</name>
<feature type="compositionally biased region" description="Low complexity" evidence="1">
    <location>
        <begin position="309"/>
        <end position="331"/>
    </location>
</feature>
<proteinExistence type="predicted"/>
<dbReference type="Proteomes" id="UP000242519">
    <property type="component" value="Unassembled WGS sequence"/>
</dbReference>
<dbReference type="STRING" id="503106.A0A218Z9P4"/>
<feature type="compositionally biased region" description="Basic and acidic residues" evidence="1">
    <location>
        <begin position="1150"/>
        <end position="1164"/>
    </location>
</feature>
<feature type="compositionally biased region" description="Basic and acidic residues" evidence="1">
    <location>
        <begin position="657"/>
        <end position="668"/>
    </location>
</feature>
<feature type="region of interest" description="Disordered" evidence="1">
    <location>
        <begin position="60"/>
        <end position="94"/>
    </location>
</feature>
<feature type="region of interest" description="Disordered" evidence="1">
    <location>
        <begin position="235"/>
        <end position="279"/>
    </location>
</feature>
<feature type="compositionally biased region" description="Polar residues" evidence="1">
    <location>
        <begin position="829"/>
        <end position="839"/>
    </location>
</feature>
<dbReference type="AlphaFoldDB" id="A0A218Z9P4"/>
<accession>A0A218Z9P4</accession>
<comment type="caution">
    <text evidence="3">The sequence shown here is derived from an EMBL/GenBank/DDBJ whole genome shotgun (WGS) entry which is preliminary data.</text>
</comment>
<dbReference type="OrthoDB" id="3546893at2759"/>
<keyword evidence="2" id="KW-1133">Transmembrane helix</keyword>
<sequence>MNDPTRAENLRWLLARGMGTDYPAGPRTLTLGAIIGIAVGGALLLFAFLAALGIWHAKRKHRREKQNQPEASEDGNGDMDLKTAIRCTRPPGSGLGRRSLFKPFLPVADGDRKDWAKDDGLQMPPLAKSKSVKQRSFFRTSSVRDSWPLISNKPLGFLPSQSSMVLSPVAPPGYVVQDPKLPKRTASLMGRKNSQDSTKAASPARDPDLMGLASYREIHRRSTSENQLSTILRSTSQRLRAAQRQSLTRTLSTMGRFPGLPPSERLPTPPRKAAESREGLVDTEFVESVGSSIYDAYALTPSPAKKGRQSLSQRSPPTRSSSHSPTRTPARPKSPTSSAESRDSLCEIDKSDLVVPSPLTSPSKIGLRAAKRQSIQISARTAKDISSMIHKDSRASKFPTGTNTRILDVPQHVALDGDPFYSSVRSSKPLMPIPFSQIQGPRPMYIRKATFGQEATLERPASFSSPLRDVSGNAQTPPKKTFSEPADTLGTQTNPFQWSPQEAMQTRATQTSPKRLASRTKGHKRSNVVRISNLSRPTSTVDVVPEEPEEVSPLRLKTRRYSSFLAIDSGRSSPANTPPVLPSCRPPSVSRFSPTLVVAGLSIRSEDDSPTLGSGHGNLCYSPTLSGCDYYAEKNFPSDDEFSNLSPKSKAGSKVETSPKAKALKERCQGRNYSADPALFPTKDSQQGLLSFPPPPLAPIFTPRPASRLLQNKMSTMSGLSSTIATPAPPVLTIPDHLLGPRSEPGAEAGKHTHVTLSPPHVTMVSTIGRLRRMNSEVSTLSCTSLASNDNDSISQNPSSSSLIPDLARDRDRNSSGSAREERDRSRGSQHYLSLGQPTSPISHSLYLYAAQRNKERTRAREAPEKRDSHRIHKDRRRKRAEAAADEILELTPVREVGSPESAFALLSRGSNSPGLRFPTLSYDGKVGATLSHRARPLPVPRPLPLPLPLVHQNHRANQNQSQNHERDPSGTSITSTESDDLHPSPSPSPAPESDKYNDKDRIFSTLCNAGRWSDAMSKPVSHAVRRESNIQQPVPTTPPKMQRLGMRPRLAGVGLLQKDSGPSFAECGDEGITVGDAEAGEEKGEDGGVGGSTDCPDCYDTKGFLINSPDRKRVLAPCSKAGSGSGAGVRDLAFDLEQKRQKRMTARQRQRESCEEKVSGFLM</sequence>
<reference evidence="3 4" key="1">
    <citation type="submission" date="2017-04" db="EMBL/GenBank/DDBJ databases">
        <title>Draft genome sequence of Marssonina coronaria NL1: causal agent of apple blotch.</title>
        <authorList>
            <person name="Cheng Q."/>
        </authorList>
    </citation>
    <scope>NUCLEOTIDE SEQUENCE [LARGE SCALE GENOMIC DNA]</scope>
    <source>
        <strain evidence="3 4">NL1</strain>
    </source>
</reference>
<feature type="region of interest" description="Disordered" evidence="1">
    <location>
        <begin position="1025"/>
        <end position="1045"/>
    </location>
</feature>
<evidence type="ECO:0000256" key="2">
    <source>
        <dbReference type="SAM" id="Phobius"/>
    </source>
</evidence>
<feature type="compositionally biased region" description="Basic and acidic residues" evidence="1">
    <location>
        <begin position="854"/>
        <end position="868"/>
    </location>
</feature>
<keyword evidence="2" id="KW-0812">Transmembrane</keyword>
<feature type="compositionally biased region" description="Low complexity" evidence="1">
    <location>
        <begin position="788"/>
        <end position="806"/>
    </location>
</feature>
<feature type="region of interest" description="Disordered" evidence="1">
    <location>
        <begin position="300"/>
        <end position="344"/>
    </location>
</feature>
<dbReference type="EMBL" id="MZNU01000116">
    <property type="protein sequence ID" value="OWP04310.1"/>
    <property type="molecule type" value="Genomic_DNA"/>
</dbReference>
<keyword evidence="2" id="KW-0472">Membrane</keyword>
<feature type="transmembrane region" description="Helical" evidence="2">
    <location>
        <begin position="31"/>
        <end position="55"/>
    </location>
</feature>
<feature type="region of interest" description="Disordered" evidence="1">
    <location>
        <begin position="186"/>
        <end position="209"/>
    </location>
</feature>
<feature type="region of interest" description="Disordered" evidence="1">
    <location>
        <begin position="854"/>
        <end position="880"/>
    </location>
</feature>
<evidence type="ECO:0000313" key="4">
    <source>
        <dbReference type="Proteomes" id="UP000242519"/>
    </source>
</evidence>
<protein>
    <submittedName>
        <fullName evidence="3">Uncharacterized protein</fullName>
    </submittedName>
</protein>
<feature type="region of interest" description="Disordered" evidence="1">
    <location>
        <begin position="639"/>
        <end position="668"/>
    </location>
</feature>